<accession>A0ACA9PJM7</accession>
<comment type="caution">
    <text evidence="1">The sequence shown here is derived from an EMBL/GenBank/DDBJ whole genome shotgun (WGS) entry which is preliminary data.</text>
</comment>
<dbReference type="Proteomes" id="UP000789860">
    <property type="component" value="Unassembled WGS sequence"/>
</dbReference>
<name>A0ACA9PJM7_9GLOM</name>
<evidence type="ECO:0000313" key="1">
    <source>
        <dbReference type="EMBL" id="CAG8705679.1"/>
    </source>
</evidence>
<dbReference type="EMBL" id="CAJVPM010041247">
    <property type="protein sequence ID" value="CAG8705679.1"/>
    <property type="molecule type" value="Genomic_DNA"/>
</dbReference>
<gene>
    <name evidence="1" type="ORF">SCALOS_LOCUS10670</name>
</gene>
<proteinExistence type="predicted"/>
<sequence length="231" mass="26754">LFPFCWATIPSKERQDLSNNLIALLSKDYHVIQGELRPNCIQALLEGISRCSPTIKLPPHLVKYLGNSHGAWHTAMEILQTTFEGIKEDDKFKESILDALSDLYSTLSEDDMFYGLWKRRCKFAETLSAISYEQCGNWTQALLAYETAQTKSRALGSPCTESEYLLWEDHWVICSQKLQQWDILIDFAKNENNTELVFESAFRLIDWATEKEVFEQNIQAFSESQQNPRRK</sequence>
<reference evidence="1" key="1">
    <citation type="submission" date="2021-06" db="EMBL/GenBank/DDBJ databases">
        <authorList>
            <person name="Kallberg Y."/>
            <person name="Tangrot J."/>
            <person name="Rosling A."/>
        </authorList>
    </citation>
    <scope>NUCLEOTIDE SEQUENCE</scope>
    <source>
        <strain evidence="1">AU212A</strain>
    </source>
</reference>
<feature type="non-terminal residue" evidence="1">
    <location>
        <position position="231"/>
    </location>
</feature>
<evidence type="ECO:0000313" key="2">
    <source>
        <dbReference type="Proteomes" id="UP000789860"/>
    </source>
</evidence>
<keyword evidence="2" id="KW-1185">Reference proteome</keyword>
<organism evidence="1 2">
    <name type="scientific">Scutellospora calospora</name>
    <dbReference type="NCBI Taxonomy" id="85575"/>
    <lineage>
        <taxon>Eukaryota</taxon>
        <taxon>Fungi</taxon>
        <taxon>Fungi incertae sedis</taxon>
        <taxon>Mucoromycota</taxon>
        <taxon>Glomeromycotina</taxon>
        <taxon>Glomeromycetes</taxon>
        <taxon>Diversisporales</taxon>
        <taxon>Gigasporaceae</taxon>
        <taxon>Scutellospora</taxon>
    </lineage>
</organism>
<feature type="non-terminal residue" evidence="1">
    <location>
        <position position="1"/>
    </location>
</feature>
<protein>
    <submittedName>
        <fullName evidence="1">1211_t:CDS:1</fullName>
    </submittedName>
</protein>